<dbReference type="Proteomes" id="UP000178774">
    <property type="component" value="Unassembled WGS sequence"/>
</dbReference>
<organism evidence="1 2">
    <name type="scientific">Candidatus Staskawiczbacteria bacterium RIFCSPHIGHO2_01_FULL_41_41</name>
    <dbReference type="NCBI Taxonomy" id="1802203"/>
    <lineage>
        <taxon>Bacteria</taxon>
        <taxon>Candidatus Staskawicziibacteriota</taxon>
    </lineage>
</organism>
<accession>A0A1G2HUC1</accession>
<comment type="caution">
    <text evidence="1">The sequence shown here is derived from an EMBL/GenBank/DDBJ whole genome shotgun (WGS) entry which is preliminary data.</text>
</comment>
<gene>
    <name evidence="1" type="ORF">A2822_03050</name>
</gene>
<dbReference type="EMBL" id="MHOP01000011">
    <property type="protein sequence ID" value="OGZ65999.1"/>
    <property type="molecule type" value="Genomic_DNA"/>
</dbReference>
<evidence type="ECO:0000313" key="1">
    <source>
        <dbReference type="EMBL" id="OGZ65999.1"/>
    </source>
</evidence>
<protein>
    <submittedName>
        <fullName evidence="1">Uncharacterized protein</fullName>
    </submittedName>
</protein>
<reference evidence="1 2" key="1">
    <citation type="journal article" date="2016" name="Nat. Commun.">
        <title>Thousands of microbial genomes shed light on interconnected biogeochemical processes in an aquifer system.</title>
        <authorList>
            <person name="Anantharaman K."/>
            <person name="Brown C.T."/>
            <person name="Hug L.A."/>
            <person name="Sharon I."/>
            <person name="Castelle C.J."/>
            <person name="Probst A.J."/>
            <person name="Thomas B.C."/>
            <person name="Singh A."/>
            <person name="Wilkins M.J."/>
            <person name="Karaoz U."/>
            <person name="Brodie E.L."/>
            <person name="Williams K.H."/>
            <person name="Hubbard S.S."/>
            <person name="Banfield J.F."/>
        </authorList>
    </citation>
    <scope>NUCLEOTIDE SEQUENCE [LARGE SCALE GENOMIC DNA]</scope>
</reference>
<evidence type="ECO:0000313" key="2">
    <source>
        <dbReference type="Proteomes" id="UP000178774"/>
    </source>
</evidence>
<dbReference type="AlphaFoldDB" id="A0A1G2HUC1"/>
<proteinExistence type="predicted"/>
<sequence>MTRKVFFILLVAGSFLGSYGITQWWWGQADKTSAVKQDDKVQEVKKPSPQKTTFCDPVQGLTGKIKAKELAQVVPGRFEINLTEFYFTDEELNRMAEVDFRHRGKFENFSHETKTSAGTFCYTSCFGRYSINASAKHDIVTDRFDALKLPNGKWAKLKLGSWLSEVVEKDGHVFLICQNHIFKYVKECKLECVMAGPADNWSIYRAWESRDYLWVQKPSSCDFGGLLLYSDGRWVFHQYKGKYGNRLEKVEAKDGILKLYLLDGWDKHSKHILLPCIEFDPKKGIFSDL</sequence>
<name>A0A1G2HUC1_9BACT</name>